<reference evidence="1 2" key="1">
    <citation type="submission" date="2019-03" db="EMBL/GenBank/DDBJ databases">
        <title>Flavobacterium AR-3-4 sp. nov. isolated from arctic soil.</title>
        <authorList>
            <person name="Chaudhary D.K."/>
        </authorList>
    </citation>
    <scope>NUCLEOTIDE SEQUENCE [LARGE SCALE GENOMIC DNA]</scope>
    <source>
        <strain evidence="1 2">AR-3-4</strain>
    </source>
</reference>
<name>A0A4R5CFD0_9FLAO</name>
<dbReference type="AlphaFoldDB" id="A0A4R5CFD0"/>
<gene>
    <name evidence="1" type="ORF">E0F76_04280</name>
</gene>
<dbReference type="SUPFAM" id="SSF51182">
    <property type="entry name" value="RmlC-like cupins"/>
    <property type="match status" value="1"/>
</dbReference>
<sequence length="137" mass="16180">MTPTIIKGNFHSDSRGILFYNNEFDTTSIKKIYLLENRDTNLIRAWQGHKIEQRWFSVIKGTFKIRLIFIDNWEQPLHNLNKIEFVLLSDKLDVLHVPAGYVSSIQAIEKNSKLLVMADYSFGEINDEYRFVDDYFD</sequence>
<organism evidence="1 2">
    <name type="scientific">Flavobacterium cellulosilyticum</name>
    <dbReference type="NCBI Taxonomy" id="2541731"/>
    <lineage>
        <taxon>Bacteria</taxon>
        <taxon>Pseudomonadati</taxon>
        <taxon>Bacteroidota</taxon>
        <taxon>Flavobacteriia</taxon>
        <taxon>Flavobacteriales</taxon>
        <taxon>Flavobacteriaceae</taxon>
        <taxon>Flavobacterium</taxon>
    </lineage>
</organism>
<proteinExistence type="predicted"/>
<dbReference type="Gene3D" id="2.60.120.10">
    <property type="entry name" value="Jelly Rolls"/>
    <property type="match status" value="1"/>
</dbReference>
<evidence type="ECO:0000313" key="2">
    <source>
        <dbReference type="Proteomes" id="UP000295479"/>
    </source>
</evidence>
<comment type="caution">
    <text evidence="1">The sequence shown here is derived from an EMBL/GenBank/DDBJ whole genome shotgun (WGS) entry which is preliminary data.</text>
</comment>
<dbReference type="InterPro" id="IPR011051">
    <property type="entry name" value="RmlC_Cupin_sf"/>
</dbReference>
<keyword evidence="2" id="KW-1185">Reference proteome</keyword>
<dbReference type="OrthoDB" id="826649at2"/>
<accession>A0A4R5CFD0</accession>
<dbReference type="Proteomes" id="UP000295479">
    <property type="component" value="Unassembled WGS sequence"/>
</dbReference>
<evidence type="ECO:0000313" key="1">
    <source>
        <dbReference type="EMBL" id="TDD98791.1"/>
    </source>
</evidence>
<dbReference type="InterPro" id="IPR014710">
    <property type="entry name" value="RmlC-like_jellyroll"/>
</dbReference>
<dbReference type="EMBL" id="SMFK01000002">
    <property type="protein sequence ID" value="TDD98791.1"/>
    <property type="molecule type" value="Genomic_DNA"/>
</dbReference>
<protein>
    <submittedName>
        <fullName evidence="1">Sugar epimerase</fullName>
    </submittedName>
</protein>